<reference evidence="1" key="1">
    <citation type="submission" date="2021-01" db="EMBL/GenBank/DDBJ databases">
        <authorList>
            <person name="Kaushik A."/>
        </authorList>
    </citation>
    <scope>NUCLEOTIDE SEQUENCE</scope>
    <source>
        <strain evidence="1">AG6-10EEA</strain>
    </source>
</reference>
<accession>A0A8H3DBN1</accession>
<evidence type="ECO:0000313" key="2">
    <source>
        <dbReference type="Proteomes" id="UP000663853"/>
    </source>
</evidence>
<comment type="caution">
    <text evidence="1">The sequence shown here is derived from an EMBL/GenBank/DDBJ whole genome shotgun (WGS) entry which is preliminary data.</text>
</comment>
<dbReference type="PANTHER" id="PTHR31758">
    <property type="entry name" value="BTB/POZ DOMAIN-CONTAINING PROTEIN YLR108C"/>
    <property type="match status" value="1"/>
</dbReference>
<dbReference type="Gene3D" id="3.30.710.10">
    <property type="entry name" value="Potassium Channel Kv1.1, Chain A"/>
    <property type="match status" value="1"/>
</dbReference>
<protein>
    <recommendedName>
        <fullName evidence="3">BTB domain-containing protein</fullName>
    </recommendedName>
</protein>
<evidence type="ECO:0000313" key="1">
    <source>
        <dbReference type="EMBL" id="CAE6513434.1"/>
    </source>
</evidence>
<organism evidence="1 2">
    <name type="scientific">Rhizoctonia solani</name>
    <dbReference type="NCBI Taxonomy" id="456999"/>
    <lineage>
        <taxon>Eukaryota</taxon>
        <taxon>Fungi</taxon>
        <taxon>Dikarya</taxon>
        <taxon>Basidiomycota</taxon>
        <taxon>Agaricomycotina</taxon>
        <taxon>Agaricomycetes</taxon>
        <taxon>Cantharellales</taxon>
        <taxon>Ceratobasidiaceae</taxon>
        <taxon>Rhizoctonia</taxon>
    </lineage>
</organism>
<dbReference type="InterPro" id="IPR011333">
    <property type="entry name" value="SKP1/BTB/POZ_sf"/>
</dbReference>
<evidence type="ECO:0008006" key="3">
    <source>
        <dbReference type="Google" id="ProtNLM"/>
    </source>
</evidence>
<dbReference type="AlphaFoldDB" id="A0A8H3DBN1"/>
<dbReference type="PANTHER" id="PTHR31758:SF2">
    <property type="entry name" value="BTB_POZ DOMAIN-CONTAINING PROTEIN YLR108C"/>
    <property type="match status" value="1"/>
</dbReference>
<dbReference type="SUPFAM" id="SSF54695">
    <property type="entry name" value="POZ domain"/>
    <property type="match status" value="1"/>
</dbReference>
<sequence>MPLEEMYQVVVEGEVFRLTRSQIEFDSPNYFTTSLLGDFRESDTRRLDIPRHPGLFKIIMRYLSGYEVLPLSYSLIPKDMSSQAALANLRVDADFYQLDGLILAIDALDVPCVATMKLGERYLAFLGTYNPIHHPEYPAKVISGVISTEWSVTSLPPGRQLNPPFNNLKSPESATTFDELHVLAAVQGVLKGKLGERYRNHWRLVGYKTVLAQTPARYQNTILVERVLQSTP</sequence>
<dbReference type="Proteomes" id="UP000663853">
    <property type="component" value="Unassembled WGS sequence"/>
</dbReference>
<name>A0A8H3DBN1_9AGAM</name>
<gene>
    <name evidence="1" type="ORF">RDB_LOCUS132868</name>
</gene>
<dbReference type="EMBL" id="CAJMXA010003724">
    <property type="protein sequence ID" value="CAE6513434.1"/>
    <property type="molecule type" value="Genomic_DNA"/>
</dbReference>
<proteinExistence type="predicted"/>